<gene>
    <name evidence="1" type="ORF">GCM10022207_92520</name>
</gene>
<accession>A0ABP7LYI5</accession>
<dbReference type="RefSeq" id="WP_345554666.1">
    <property type="nucleotide sequence ID" value="NZ_BAAAZA010000075.1"/>
</dbReference>
<sequence length="106" mass="11776">MSFTVHRILASVADRDERWAAIEDAPFNPRTGARQWTPDGAKRTRDDEVAAQVATDLLKRPAVTEHVTPAEKVRVVTELTRDDTVAQQVTTDQLVDRLVSGVQPVD</sequence>
<name>A0ABP7LYI5_9ACTN</name>
<dbReference type="InterPro" id="IPR045683">
    <property type="entry name" value="DUF6192"/>
</dbReference>
<keyword evidence="2" id="KW-1185">Reference proteome</keyword>
<dbReference type="Pfam" id="PF19691">
    <property type="entry name" value="DUF6192"/>
    <property type="match status" value="1"/>
</dbReference>
<proteinExistence type="predicted"/>
<reference evidence="2" key="1">
    <citation type="journal article" date="2019" name="Int. J. Syst. Evol. Microbiol.">
        <title>The Global Catalogue of Microorganisms (GCM) 10K type strain sequencing project: providing services to taxonomists for standard genome sequencing and annotation.</title>
        <authorList>
            <consortium name="The Broad Institute Genomics Platform"/>
            <consortium name="The Broad Institute Genome Sequencing Center for Infectious Disease"/>
            <person name="Wu L."/>
            <person name="Ma J."/>
        </authorList>
    </citation>
    <scope>NUCLEOTIDE SEQUENCE [LARGE SCALE GENOMIC DNA]</scope>
    <source>
        <strain evidence="2">JCM 16578</strain>
    </source>
</reference>
<evidence type="ECO:0000313" key="1">
    <source>
        <dbReference type="EMBL" id="GAA3908465.1"/>
    </source>
</evidence>
<dbReference type="EMBL" id="BAAAZA010000075">
    <property type="protein sequence ID" value="GAA3908465.1"/>
    <property type="molecule type" value="Genomic_DNA"/>
</dbReference>
<dbReference type="Proteomes" id="UP001501563">
    <property type="component" value="Unassembled WGS sequence"/>
</dbReference>
<evidence type="ECO:0000313" key="2">
    <source>
        <dbReference type="Proteomes" id="UP001501563"/>
    </source>
</evidence>
<protein>
    <submittedName>
        <fullName evidence="1">Uncharacterized protein</fullName>
    </submittedName>
</protein>
<organism evidence="1 2">
    <name type="scientific">Streptomyces lannensis</name>
    <dbReference type="NCBI Taxonomy" id="766498"/>
    <lineage>
        <taxon>Bacteria</taxon>
        <taxon>Bacillati</taxon>
        <taxon>Actinomycetota</taxon>
        <taxon>Actinomycetes</taxon>
        <taxon>Kitasatosporales</taxon>
        <taxon>Streptomycetaceae</taxon>
        <taxon>Streptomyces</taxon>
    </lineage>
</organism>
<comment type="caution">
    <text evidence="1">The sequence shown here is derived from an EMBL/GenBank/DDBJ whole genome shotgun (WGS) entry which is preliminary data.</text>
</comment>